<evidence type="ECO:0000313" key="2">
    <source>
        <dbReference type="EMBL" id="EJK46308.1"/>
    </source>
</evidence>
<feature type="compositionally biased region" description="Acidic residues" evidence="1">
    <location>
        <begin position="416"/>
        <end position="427"/>
    </location>
</feature>
<feature type="compositionally biased region" description="Polar residues" evidence="1">
    <location>
        <begin position="718"/>
        <end position="731"/>
    </location>
</feature>
<dbReference type="Proteomes" id="UP000266841">
    <property type="component" value="Unassembled WGS sequence"/>
</dbReference>
<feature type="region of interest" description="Disordered" evidence="1">
    <location>
        <begin position="1441"/>
        <end position="1461"/>
    </location>
</feature>
<gene>
    <name evidence="2" type="ORF">THAOC_35028</name>
</gene>
<feature type="region of interest" description="Disordered" evidence="1">
    <location>
        <begin position="314"/>
        <end position="333"/>
    </location>
</feature>
<feature type="compositionally biased region" description="Low complexity" evidence="1">
    <location>
        <begin position="445"/>
        <end position="458"/>
    </location>
</feature>
<feature type="region of interest" description="Disordered" evidence="1">
    <location>
        <begin position="1"/>
        <end position="51"/>
    </location>
</feature>
<feature type="region of interest" description="Disordered" evidence="1">
    <location>
        <begin position="95"/>
        <end position="117"/>
    </location>
</feature>
<name>K0R1J2_THAOC</name>
<feature type="region of interest" description="Disordered" evidence="1">
    <location>
        <begin position="649"/>
        <end position="733"/>
    </location>
</feature>
<proteinExistence type="predicted"/>
<reference evidence="2 3" key="1">
    <citation type="journal article" date="2012" name="Genome Biol.">
        <title>Genome and low-iron response of an oceanic diatom adapted to chronic iron limitation.</title>
        <authorList>
            <person name="Lommer M."/>
            <person name="Specht M."/>
            <person name="Roy A.S."/>
            <person name="Kraemer L."/>
            <person name="Andreson R."/>
            <person name="Gutowska M.A."/>
            <person name="Wolf J."/>
            <person name="Bergner S.V."/>
            <person name="Schilhabel M.B."/>
            <person name="Klostermeier U.C."/>
            <person name="Beiko R.G."/>
            <person name="Rosenstiel P."/>
            <person name="Hippler M."/>
            <person name="Laroche J."/>
        </authorList>
    </citation>
    <scope>NUCLEOTIDE SEQUENCE [LARGE SCALE GENOMIC DNA]</scope>
    <source>
        <strain evidence="2 3">CCMP1005</strain>
    </source>
</reference>
<feature type="compositionally biased region" description="Basic and acidic residues" evidence="1">
    <location>
        <begin position="1241"/>
        <end position="1261"/>
    </location>
</feature>
<feature type="compositionally biased region" description="Basic and acidic residues" evidence="1">
    <location>
        <begin position="1179"/>
        <end position="1189"/>
    </location>
</feature>
<feature type="compositionally biased region" description="Polar residues" evidence="1">
    <location>
        <begin position="887"/>
        <end position="901"/>
    </location>
</feature>
<feature type="region of interest" description="Disordered" evidence="1">
    <location>
        <begin position="869"/>
        <end position="911"/>
    </location>
</feature>
<feature type="region of interest" description="Disordered" evidence="1">
    <location>
        <begin position="353"/>
        <end position="401"/>
    </location>
</feature>
<feature type="compositionally biased region" description="Polar residues" evidence="1">
    <location>
        <begin position="478"/>
        <end position="493"/>
    </location>
</feature>
<feature type="compositionally biased region" description="Polar residues" evidence="1">
    <location>
        <begin position="649"/>
        <end position="666"/>
    </location>
</feature>
<sequence length="1484" mass="165356">MFCGGTLSPFRSASDASRDVKTQLSELGIESPPPGLGVKSRKNSRPSASLRAGCGLRCRRGESVKNLGPCKSPDPALLGSEVSFDVKKYPLSALERRDTYPSHSSKRGRPQSEEVEEAERLTRLQDVIYGDSNRSISDSTIESIRKRGLDEIGRLLSSRQSQKRTTDERRRDKELLQQIHTTHRLPFKCLKCSSSLTYLYMSTQPNNARQVHEILRGDDPPNVKMQNLLPPLCTKCQSFILFDNAECRWLMMENFDEWVDTGLTSQSDEENEPPVNIDCSFDPRNAKLIVMNDPGQTSRVNVRELEVEVDSTYGHWTQTPRSKNISPEENDSAQFPFNESEVQDMVNPVFSDLSSLTDNNRYRCRGPAQNEGTTAEPLKSVPPSPTQTEIALPPDSAANGKETMERRADGYAIDYVSDDDPFSELEDPDKQKKNENNRQQGEAMASSSSDEQPQASSETVQEDPISEYTKSDEADEASQPSQPLNSYSSNSLGIVNTNSEERAILNQYSMKKHIAARQFAKDLRKGHELTVTICLRCQMPMMVHGDELKCVSCPAIHEKAKKIADQKRRVLSTIQRQIDLPADVEDGAESKDDLSALEGGFLECPSDDQHRTPSLNSYDHEHYWIRHSRSQSGASSYGESNEVQKSFEVGQSTSVSTGLDSQQSRLQVEAKPNPGSEPQVFQSQTTTSLLSSDFQYSQSHESSQYSQSDESSDVSSVAQTRETISLTQPSPQKYHHSIDALNEVANEELDLQAVHKENGSSSTDYSETRCPRNLSGDMIWNHDSEDCSRHTIGQAKSTLSSEHNEATDNLALSHGSNKVEGNRLVELPPGRHEAESQCTLDVWRNQSVHGEAVQNTKIQRNAMTLDTAAAPHSSQAMHQPLHRSLDQGGSPTVGEETSTTTPHHELSSDTSYRIKPRVQGCTNFDDVTKLQMDDLQPTEPLQSHMPDFDEVAHYDTVADQLEMETTNSVGDESLGARIARLADSLKEVAEQLPLQQIYQGIDHHKSEESKSEESFSDSERNRIAHISQAELLLKLESTSRELEETVMQQFDVQYESGPPAPQHQPPTGRDDYDLHNLPSLFSPTPPRHSPIIQDLRSYAQDSAREGHRRQTCLPSHERMLGLTSSEGSRSPDKLSTTTSQPWSQPSPPLGSRVYGISVHDSPTPKSSNKTPYVAFSADRWGHLPEEQPKSADPPGKRVGSFEGTGVGERVGQRSDPPECQEQPEYHFSTPKSRKRSQHHAARFDTTDSRDPPDSTEKDRIATTRLSHTSLGVLRHPPSPTRRREQPSRSFSSQKFKPSLSRPSISPVTKPNMPLRRSTHKSRKELKLSIPSWIGKDIKQSDKPLLSPGESSMDRLFRTIDEIEDDFESIISSMPGSQDQSSLTCGTEEGNRGGFLSRIERPSDFGGTAGIEACSFGSHESDDIAITQHVTSRIQKIKDCIGRTNSADSGDGSENYESEGEMTELMNRLTRAAENLKTFHDHWDD</sequence>
<feature type="region of interest" description="Disordered" evidence="1">
    <location>
        <begin position="999"/>
        <end position="1021"/>
    </location>
</feature>
<dbReference type="eggNOG" id="ENOG502TA9J">
    <property type="taxonomic scope" value="Eukaryota"/>
</dbReference>
<feature type="region of interest" description="Disordered" evidence="1">
    <location>
        <begin position="1054"/>
        <end position="1323"/>
    </location>
</feature>
<feature type="compositionally biased region" description="Basic and acidic residues" evidence="1">
    <location>
        <begin position="1001"/>
        <end position="1021"/>
    </location>
</feature>
<feature type="region of interest" description="Disordered" evidence="1">
    <location>
        <begin position="415"/>
        <end position="493"/>
    </location>
</feature>
<feature type="region of interest" description="Disordered" evidence="1">
    <location>
        <begin position="812"/>
        <end position="832"/>
    </location>
</feature>
<feature type="compositionally biased region" description="Low complexity" evidence="1">
    <location>
        <begin position="682"/>
        <end position="717"/>
    </location>
</feature>
<comment type="caution">
    <text evidence="2">The sequence shown here is derived from an EMBL/GenBank/DDBJ whole genome shotgun (WGS) entry which is preliminary data.</text>
</comment>
<organism evidence="2 3">
    <name type="scientific">Thalassiosira oceanica</name>
    <name type="common">Marine diatom</name>
    <dbReference type="NCBI Taxonomy" id="159749"/>
    <lineage>
        <taxon>Eukaryota</taxon>
        <taxon>Sar</taxon>
        <taxon>Stramenopiles</taxon>
        <taxon>Ochrophyta</taxon>
        <taxon>Bacillariophyta</taxon>
        <taxon>Coscinodiscophyceae</taxon>
        <taxon>Thalassiosirophycidae</taxon>
        <taxon>Thalassiosirales</taxon>
        <taxon>Thalassiosiraceae</taxon>
        <taxon>Thalassiosira</taxon>
    </lineage>
</organism>
<feature type="compositionally biased region" description="Basic residues" evidence="1">
    <location>
        <begin position="1231"/>
        <end position="1240"/>
    </location>
</feature>
<evidence type="ECO:0000256" key="1">
    <source>
        <dbReference type="SAM" id="MobiDB-lite"/>
    </source>
</evidence>
<protein>
    <submittedName>
        <fullName evidence="2">Uncharacterized protein</fullName>
    </submittedName>
</protein>
<feature type="compositionally biased region" description="Polar residues" evidence="1">
    <location>
        <begin position="1287"/>
        <end position="1308"/>
    </location>
</feature>
<dbReference type="EMBL" id="AGNL01047830">
    <property type="protein sequence ID" value="EJK46308.1"/>
    <property type="molecule type" value="Genomic_DNA"/>
</dbReference>
<evidence type="ECO:0000313" key="3">
    <source>
        <dbReference type="Proteomes" id="UP000266841"/>
    </source>
</evidence>
<accession>K0R1J2</accession>
<keyword evidence="3" id="KW-1185">Reference proteome</keyword>